<keyword evidence="1" id="KW-0472">Membrane</keyword>
<evidence type="ECO:0000313" key="3">
    <source>
        <dbReference type="Proteomes" id="UP000677875"/>
    </source>
</evidence>
<feature type="transmembrane region" description="Helical" evidence="1">
    <location>
        <begin position="222"/>
        <end position="243"/>
    </location>
</feature>
<comment type="caution">
    <text evidence="2">The sequence shown here is derived from an EMBL/GenBank/DDBJ whole genome shotgun (WGS) entry which is preliminary data.</text>
</comment>
<evidence type="ECO:0000256" key="1">
    <source>
        <dbReference type="SAM" id="Phobius"/>
    </source>
</evidence>
<feature type="transmembrane region" description="Helical" evidence="1">
    <location>
        <begin position="162"/>
        <end position="184"/>
    </location>
</feature>
<gene>
    <name evidence="2" type="ORF">J5Y05_11560</name>
</gene>
<dbReference type="AlphaFoldDB" id="A0A940XF42"/>
<dbReference type="Proteomes" id="UP000677875">
    <property type="component" value="Unassembled WGS sequence"/>
</dbReference>
<keyword evidence="1" id="KW-0812">Transmembrane</keyword>
<protein>
    <submittedName>
        <fullName evidence="2">Uncharacterized protein</fullName>
    </submittedName>
</protein>
<organism evidence="2 3">
    <name type="scientific">Streptomyces tagetis</name>
    <dbReference type="NCBI Taxonomy" id="2820809"/>
    <lineage>
        <taxon>Bacteria</taxon>
        <taxon>Bacillati</taxon>
        <taxon>Actinomycetota</taxon>
        <taxon>Actinomycetes</taxon>
        <taxon>Kitasatosporales</taxon>
        <taxon>Streptomycetaceae</taxon>
        <taxon>Streptomyces</taxon>
    </lineage>
</organism>
<dbReference type="EMBL" id="JAGPNL010000002">
    <property type="protein sequence ID" value="MBQ0827146.1"/>
    <property type="molecule type" value="Genomic_DNA"/>
</dbReference>
<proteinExistence type="predicted"/>
<dbReference type="RefSeq" id="WP_210871192.1">
    <property type="nucleotide sequence ID" value="NZ_JAGPNL010000002.1"/>
</dbReference>
<keyword evidence="3" id="KW-1185">Reference proteome</keyword>
<keyword evidence="1" id="KW-1133">Transmembrane helix</keyword>
<evidence type="ECO:0000313" key="2">
    <source>
        <dbReference type="EMBL" id="MBQ0827146.1"/>
    </source>
</evidence>
<feature type="transmembrane region" description="Helical" evidence="1">
    <location>
        <begin position="196"/>
        <end position="216"/>
    </location>
</feature>
<name>A0A940XF42_9ACTN</name>
<accession>A0A940XF42</accession>
<reference evidence="2" key="1">
    <citation type="submission" date="2021-04" db="EMBL/GenBank/DDBJ databases">
        <title>Genome seq and assembly of Streptomyces sp. RG38.</title>
        <authorList>
            <person name="Chhetri G."/>
        </authorList>
    </citation>
    <scope>NUCLEOTIDE SEQUENCE</scope>
    <source>
        <strain evidence="2">RG38</strain>
    </source>
</reference>
<sequence>MSRARAASPRAPRRVRHERRWTRWHRVWGTVAALLGAAALVTAAVSVAFVPELLDDVRDFENARPCPTAGPAPADCLRPVLATVRGTVIRDEGRNQQYHLLLRGDRDVPAELEMYGADPVLSGLREGDWVTLTVWRDHTVAVTHEGVTQESADTPVGEPESATALACALTAAGLYGAHAGTVAVRHARRHARQGLPARLASLGAHAFWAALAALPARFVGDFTGPVGVAVTWLLLLPLIRLAALSRPWWRGSPHRGLPRI</sequence>